<sequence length="503" mass="57318">MKKLGLTLTSSPLSECADFPFKSDEYWTCAIRQETRTENHQAGSCKMGPATDEMSVVDPRLRVHGIERVRVVDASVMPRLKQDDTSSCTKRYSDLKHLSMNRSWQEYTRIHGRGSIHSQFCLCEYIPTRAIASMVQKRFFKKKGSWNPEVPFIMRRRRRRAANVVIRARCTRQAMHLKREERDEKNTLRCRGNESKRRYASLCHSHYSSIPKKLCIEGDIQCKSRATVLERHNLHTKTNHCSHQTRPKAHQLHWPLYNRLQQAYEAREDGTFISMARAHIIHILRSASCMRAGSKRVVLSLCTLHCGRFLFDCAARQEDRVSSCTRTRARASVSSSVIHMPRTHGTTAIIQPGAEAKRLAPAVRRSVYRLVIGEGELDRIMDARTRQPPDLANIPAYVLLSSSYLYDKSYELCSVMQTNVQLRCCCYTCTLLLLLLADSVQLAASDFTLGSYVQQKLINERIDVWFDHIACCLVAAAKRTAAPAAAAARDQRAEPSRALRSNC</sequence>
<proteinExistence type="inferred from homology"/>
<gene>
    <name evidence="3" type="ORF">TBRA_LOCUS1281</name>
</gene>
<dbReference type="PANTHER" id="PTHR11552">
    <property type="entry name" value="GLUCOSE-METHANOL-CHOLINE GMC OXIDOREDUCTASE"/>
    <property type="match status" value="1"/>
</dbReference>
<name>A0A6H5HW35_9HYME</name>
<dbReference type="GO" id="GO:0050660">
    <property type="term" value="F:flavin adenine dinucleotide binding"/>
    <property type="evidence" value="ECO:0007669"/>
    <property type="project" value="InterPro"/>
</dbReference>
<evidence type="ECO:0000313" key="3">
    <source>
        <dbReference type="EMBL" id="CAB0029223.1"/>
    </source>
</evidence>
<evidence type="ECO:0000313" key="4">
    <source>
        <dbReference type="Proteomes" id="UP000479190"/>
    </source>
</evidence>
<dbReference type="SUPFAM" id="SSF51905">
    <property type="entry name" value="FAD/NAD(P)-binding domain"/>
    <property type="match status" value="1"/>
</dbReference>
<dbReference type="InterPro" id="IPR012132">
    <property type="entry name" value="GMC_OxRdtase"/>
</dbReference>
<dbReference type="EMBL" id="CADCXV010000280">
    <property type="protein sequence ID" value="CAB0029223.1"/>
    <property type="molecule type" value="Genomic_DNA"/>
</dbReference>
<dbReference type="PANTHER" id="PTHR11552:SF217">
    <property type="entry name" value="GLUCOSE DEHYDROGENASE [FAD, QUINONE]"/>
    <property type="match status" value="1"/>
</dbReference>
<dbReference type="Pfam" id="PF05199">
    <property type="entry name" value="GMC_oxred_C"/>
    <property type="match status" value="1"/>
</dbReference>
<keyword evidence="4" id="KW-1185">Reference proteome</keyword>
<dbReference type="OrthoDB" id="269227at2759"/>
<feature type="domain" description="Glucose-methanol-choline oxidoreductase C-terminal" evidence="2">
    <location>
        <begin position="9"/>
        <end position="82"/>
    </location>
</feature>
<dbReference type="Gene3D" id="3.50.50.60">
    <property type="entry name" value="FAD/NAD(P)-binding domain"/>
    <property type="match status" value="1"/>
</dbReference>
<organism evidence="3 4">
    <name type="scientific">Trichogramma brassicae</name>
    <dbReference type="NCBI Taxonomy" id="86971"/>
    <lineage>
        <taxon>Eukaryota</taxon>
        <taxon>Metazoa</taxon>
        <taxon>Ecdysozoa</taxon>
        <taxon>Arthropoda</taxon>
        <taxon>Hexapoda</taxon>
        <taxon>Insecta</taxon>
        <taxon>Pterygota</taxon>
        <taxon>Neoptera</taxon>
        <taxon>Endopterygota</taxon>
        <taxon>Hymenoptera</taxon>
        <taxon>Apocrita</taxon>
        <taxon>Proctotrupomorpha</taxon>
        <taxon>Chalcidoidea</taxon>
        <taxon>Trichogrammatidae</taxon>
        <taxon>Trichogramma</taxon>
    </lineage>
</organism>
<dbReference type="GO" id="GO:0016614">
    <property type="term" value="F:oxidoreductase activity, acting on CH-OH group of donors"/>
    <property type="evidence" value="ECO:0007669"/>
    <property type="project" value="InterPro"/>
</dbReference>
<evidence type="ECO:0000259" key="2">
    <source>
        <dbReference type="Pfam" id="PF05199"/>
    </source>
</evidence>
<dbReference type="Proteomes" id="UP000479190">
    <property type="component" value="Unassembled WGS sequence"/>
</dbReference>
<comment type="similarity">
    <text evidence="1">Belongs to the GMC oxidoreductase family.</text>
</comment>
<dbReference type="InterPro" id="IPR007867">
    <property type="entry name" value="GMC_OxRtase_C"/>
</dbReference>
<evidence type="ECO:0000256" key="1">
    <source>
        <dbReference type="ARBA" id="ARBA00010790"/>
    </source>
</evidence>
<dbReference type="InterPro" id="IPR036188">
    <property type="entry name" value="FAD/NAD-bd_sf"/>
</dbReference>
<protein>
    <recommendedName>
        <fullName evidence="2">Glucose-methanol-choline oxidoreductase C-terminal domain-containing protein</fullName>
    </recommendedName>
</protein>
<dbReference type="Gene3D" id="3.30.560.10">
    <property type="entry name" value="Glucose Oxidase, domain 3"/>
    <property type="match status" value="1"/>
</dbReference>
<accession>A0A6H5HW35</accession>
<reference evidence="3 4" key="1">
    <citation type="submission" date="2020-02" db="EMBL/GenBank/DDBJ databases">
        <authorList>
            <person name="Ferguson B K."/>
        </authorList>
    </citation>
    <scope>NUCLEOTIDE SEQUENCE [LARGE SCALE GENOMIC DNA]</scope>
</reference>
<dbReference type="AlphaFoldDB" id="A0A6H5HW35"/>